<dbReference type="InterPro" id="IPR011021">
    <property type="entry name" value="Arrestin-like_N"/>
</dbReference>
<feature type="signal peptide" evidence="2">
    <location>
        <begin position="1"/>
        <end position="18"/>
    </location>
</feature>
<evidence type="ECO:0000256" key="1">
    <source>
        <dbReference type="ARBA" id="ARBA00005298"/>
    </source>
</evidence>
<organism evidence="4 5">
    <name type="scientific">Caenorhabditis angaria</name>
    <dbReference type="NCBI Taxonomy" id="860376"/>
    <lineage>
        <taxon>Eukaryota</taxon>
        <taxon>Metazoa</taxon>
        <taxon>Ecdysozoa</taxon>
        <taxon>Nematoda</taxon>
        <taxon>Chromadorea</taxon>
        <taxon>Rhabditida</taxon>
        <taxon>Rhabditina</taxon>
        <taxon>Rhabditomorpha</taxon>
        <taxon>Rhabditoidea</taxon>
        <taxon>Rhabditidae</taxon>
        <taxon>Peloderinae</taxon>
        <taxon>Caenorhabditis</taxon>
    </lineage>
</organism>
<dbReference type="SMART" id="SM01017">
    <property type="entry name" value="Arrestin_C"/>
    <property type="match status" value="1"/>
</dbReference>
<dbReference type="EMBL" id="CANHGI010000002">
    <property type="protein sequence ID" value="CAI5443165.1"/>
    <property type="molecule type" value="Genomic_DNA"/>
</dbReference>
<dbReference type="Pfam" id="PF00339">
    <property type="entry name" value="Arrestin_N"/>
    <property type="match status" value="1"/>
</dbReference>
<keyword evidence="5" id="KW-1185">Reference proteome</keyword>
<dbReference type="InterPro" id="IPR014752">
    <property type="entry name" value="Arrestin-like_C"/>
</dbReference>
<dbReference type="GO" id="GO:0005737">
    <property type="term" value="C:cytoplasm"/>
    <property type="evidence" value="ECO:0007669"/>
    <property type="project" value="TreeGrafter"/>
</dbReference>
<dbReference type="GO" id="GO:0015031">
    <property type="term" value="P:protein transport"/>
    <property type="evidence" value="ECO:0007669"/>
    <property type="project" value="TreeGrafter"/>
</dbReference>
<dbReference type="OrthoDB" id="2333384at2759"/>
<dbReference type="AlphaFoldDB" id="A0A9P1IDP9"/>
<evidence type="ECO:0000256" key="2">
    <source>
        <dbReference type="SAM" id="SignalP"/>
    </source>
</evidence>
<accession>A0A9P1IDP9</accession>
<dbReference type="InterPro" id="IPR050357">
    <property type="entry name" value="Arrestin_domain-protein"/>
</dbReference>
<evidence type="ECO:0000259" key="3">
    <source>
        <dbReference type="SMART" id="SM01017"/>
    </source>
</evidence>
<gene>
    <name evidence="4" type="ORF">CAMP_LOCUS5802</name>
</gene>
<evidence type="ECO:0000313" key="4">
    <source>
        <dbReference type="EMBL" id="CAI5443165.1"/>
    </source>
</evidence>
<dbReference type="SUPFAM" id="SSF81296">
    <property type="entry name" value="E set domains"/>
    <property type="match status" value="2"/>
</dbReference>
<protein>
    <recommendedName>
        <fullName evidence="3">Arrestin C-terminal-like domain-containing protein</fullName>
    </recommendedName>
</protein>
<feature type="chain" id="PRO_5040180004" description="Arrestin C-terminal-like domain-containing protein" evidence="2">
    <location>
        <begin position="19"/>
        <end position="369"/>
    </location>
</feature>
<dbReference type="PANTHER" id="PTHR11188">
    <property type="entry name" value="ARRESTIN DOMAIN CONTAINING PROTEIN"/>
    <property type="match status" value="1"/>
</dbReference>
<name>A0A9P1IDP9_9PELO</name>
<dbReference type="Gene3D" id="2.60.40.640">
    <property type="match status" value="2"/>
</dbReference>
<reference evidence="4" key="1">
    <citation type="submission" date="2022-11" db="EMBL/GenBank/DDBJ databases">
        <authorList>
            <person name="Kikuchi T."/>
        </authorList>
    </citation>
    <scope>NUCLEOTIDE SEQUENCE</scope>
    <source>
        <strain evidence="4">PS1010</strain>
    </source>
</reference>
<dbReference type="Proteomes" id="UP001152747">
    <property type="component" value="Unassembled WGS sequence"/>
</dbReference>
<comment type="similarity">
    <text evidence="1">Belongs to the arrestin family.</text>
</comment>
<dbReference type="InterPro" id="IPR011022">
    <property type="entry name" value="Arrestin_C-like"/>
</dbReference>
<evidence type="ECO:0000313" key="5">
    <source>
        <dbReference type="Proteomes" id="UP001152747"/>
    </source>
</evidence>
<feature type="domain" description="Arrestin C-terminal-like" evidence="3">
    <location>
        <begin position="177"/>
        <end position="328"/>
    </location>
</feature>
<sequence>MFIKILLLSAIFLHFSQASKLYPRDTFKIVLDNKNEVYAPGDDVKGNLVLKTPKDSAINNVVLRFVGQAYGFADYGEKFGVYQSNIAPFINESKVLVKKEVLAKSKEFKYPFSFKIPANSLTSVEAFPAKIRYGFEVEISETDGSTGIPARYLITVVNGIDLSKSDEYSKPASCEGSKFGVNIKATVIKRGFVDGENITLTVEIDNKSNEKTDSIHAELIVNKTSILKKGGKTYKIGDAVAVAGDSREIRTREYETYFVTEKVSVNAKSKEKFTVIALSYETTIPSFAPKTLPPFLSIRHRLDVEVKHANGKNTISCSIPLTIGTVPTKDVKKRKPAAYVADKTDVLINDSENVLGNYAPKYPLYDFTA</sequence>
<dbReference type="PANTHER" id="PTHR11188:SF83">
    <property type="entry name" value="ARRESTIN C-TERMINAL-LIKE DOMAIN-CONTAINING PROTEIN"/>
    <property type="match status" value="1"/>
</dbReference>
<proteinExistence type="inferred from homology"/>
<dbReference type="InterPro" id="IPR014756">
    <property type="entry name" value="Ig_E-set"/>
</dbReference>
<keyword evidence="2" id="KW-0732">Signal</keyword>
<dbReference type="Pfam" id="PF02752">
    <property type="entry name" value="Arrestin_C"/>
    <property type="match status" value="1"/>
</dbReference>
<comment type="caution">
    <text evidence="4">The sequence shown here is derived from an EMBL/GenBank/DDBJ whole genome shotgun (WGS) entry which is preliminary data.</text>
</comment>